<dbReference type="GeneID" id="108622693"/>
<dbReference type="GO" id="GO:0043240">
    <property type="term" value="C:Fanconi anaemia nuclear complex"/>
    <property type="evidence" value="ECO:0007669"/>
    <property type="project" value="InterPro"/>
</dbReference>
<dbReference type="PANTHER" id="PTHR32094">
    <property type="entry name" value="FANCONI ANEMIA GROUP E PROTEIN"/>
    <property type="match status" value="1"/>
</dbReference>
<dbReference type="RefSeq" id="XP_026667484.1">
    <property type="nucleotide sequence ID" value="XM_026811683.1"/>
</dbReference>
<accession>A0AAJ7ITK7</accession>
<protein>
    <submittedName>
        <fullName evidence="2 3">Uncharacterized protein LOC108622693</fullName>
    </submittedName>
</protein>
<evidence type="ECO:0000313" key="1">
    <source>
        <dbReference type="Proteomes" id="UP000694925"/>
    </source>
</evidence>
<proteinExistence type="predicted"/>
<dbReference type="RefSeq" id="XP_017876232.1">
    <property type="nucleotide sequence ID" value="XM_018020743.2"/>
</dbReference>
<reference evidence="2 3" key="1">
    <citation type="submission" date="2025-04" db="UniProtKB">
        <authorList>
            <consortium name="RefSeq"/>
        </authorList>
    </citation>
    <scope>IDENTIFICATION</scope>
    <source>
        <tissue evidence="2 3">Whole body</tissue>
    </source>
</reference>
<dbReference type="AlphaFoldDB" id="A0AAJ7ITK7"/>
<dbReference type="KEGG" id="ccal:108622693"/>
<evidence type="ECO:0000313" key="3">
    <source>
        <dbReference type="RefSeq" id="XP_026667484.1"/>
    </source>
</evidence>
<dbReference type="Proteomes" id="UP000694925">
    <property type="component" value="Unplaced"/>
</dbReference>
<dbReference type="PANTHER" id="PTHR32094:SF5">
    <property type="entry name" value="FANCONI ANEMIA GROUP E PROTEIN"/>
    <property type="match status" value="1"/>
</dbReference>
<dbReference type="Gene3D" id="1.25.40.480">
    <property type="match status" value="1"/>
</dbReference>
<dbReference type="InterPro" id="IPR039685">
    <property type="entry name" value="FANCE"/>
</dbReference>
<gene>
    <name evidence="2 3" type="primary">LOC108622693</name>
</gene>
<keyword evidence="1" id="KW-1185">Reference proteome</keyword>
<dbReference type="GO" id="GO:0036297">
    <property type="term" value="P:interstrand cross-link repair"/>
    <property type="evidence" value="ECO:0007669"/>
    <property type="project" value="InterPro"/>
</dbReference>
<name>A0AAJ7ITK7_9HYME</name>
<sequence length="334" mass="38329">MNEENIVKNYVLSQYTMDKLDRIREALKEDISNVDPSWSIISKKKEEEETIEDDSLNDSNKDCNNDVMDESDQFTSTQFYFTQTEKHFSKCIKQEDVRVSNSDITECLLEGLECSNGKLDLNQLENLTEVEVVEIVCGLEKRLSIQGTYNLCCSLNNIALGQRIKYASTFYSHLLLPKIIGLEEPSRLLSSILAESAQKCPEDIQNFIFVPLINVDLKDTTVVDAIINALEPQRHTILIREYLSNVKELKLWHLPILHTLITAKTDISTNDKLVQLLSGKAIEYAKDKNFAKIVLSFVKKNNEFSNEKKHMLWEISNVNETCFKKPIQNVLKNI</sequence>
<evidence type="ECO:0000313" key="2">
    <source>
        <dbReference type="RefSeq" id="XP_017876232.1"/>
    </source>
</evidence>
<organism evidence="1 2">
    <name type="scientific">Ceratina calcarata</name>
    <dbReference type="NCBI Taxonomy" id="156304"/>
    <lineage>
        <taxon>Eukaryota</taxon>
        <taxon>Metazoa</taxon>
        <taxon>Ecdysozoa</taxon>
        <taxon>Arthropoda</taxon>
        <taxon>Hexapoda</taxon>
        <taxon>Insecta</taxon>
        <taxon>Pterygota</taxon>
        <taxon>Neoptera</taxon>
        <taxon>Endopterygota</taxon>
        <taxon>Hymenoptera</taxon>
        <taxon>Apocrita</taxon>
        <taxon>Aculeata</taxon>
        <taxon>Apoidea</taxon>
        <taxon>Anthophila</taxon>
        <taxon>Apidae</taxon>
        <taxon>Ceratina</taxon>
        <taxon>Zadontomerus</taxon>
    </lineage>
</organism>